<feature type="compositionally biased region" description="Acidic residues" evidence="4">
    <location>
        <begin position="69"/>
        <end position="79"/>
    </location>
</feature>
<feature type="region of interest" description="Disordered" evidence="4">
    <location>
        <begin position="56"/>
        <end position="81"/>
    </location>
</feature>
<evidence type="ECO:0000256" key="1">
    <source>
        <dbReference type="ARBA" id="ARBA00022723"/>
    </source>
</evidence>
<dbReference type="Gene3D" id="3.30.40.10">
    <property type="entry name" value="Zinc/RING finger domain, C3HC4 (zinc finger)"/>
    <property type="match status" value="1"/>
</dbReference>
<accession>A0AAN9PWV4</accession>
<dbReference type="GO" id="GO:0008270">
    <property type="term" value="F:zinc ion binding"/>
    <property type="evidence" value="ECO:0007669"/>
    <property type="project" value="UniProtKB-KW"/>
</dbReference>
<evidence type="ECO:0000313" key="6">
    <source>
        <dbReference type="EMBL" id="KAK7313926.1"/>
    </source>
</evidence>
<comment type="caution">
    <text evidence="6">The sequence shown here is derived from an EMBL/GenBank/DDBJ whole genome shotgun (WGS) entry which is preliminary data.</text>
</comment>
<dbReference type="InterPro" id="IPR011011">
    <property type="entry name" value="Znf_FYVE_PHD"/>
</dbReference>
<dbReference type="Proteomes" id="UP001367508">
    <property type="component" value="Unassembled WGS sequence"/>
</dbReference>
<sequence length="144" mass="15898">MSSSKDVEKKNKEILVYQRRRKGTSTSGKKASHTTENVSVALECCSLASTDDKVDQEIRGDGVSKVDQEIEEDDDDDDEIPKVDRAIGEDGDGDLLCCDTCPRAYHIKCLALRSVPDGDWQCPKCWFASLSKPKGNSSKKTKPN</sequence>
<dbReference type="InterPro" id="IPR013083">
    <property type="entry name" value="Znf_RING/FYVE/PHD"/>
</dbReference>
<dbReference type="SMART" id="SM00249">
    <property type="entry name" value="PHD"/>
    <property type="match status" value="1"/>
</dbReference>
<evidence type="ECO:0000256" key="3">
    <source>
        <dbReference type="ARBA" id="ARBA00022833"/>
    </source>
</evidence>
<dbReference type="Pfam" id="PF00628">
    <property type="entry name" value="PHD"/>
    <property type="match status" value="1"/>
</dbReference>
<keyword evidence="3" id="KW-0862">Zinc</keyword>
<feature type="domain" description="Zinc finger PHD-type" evidence="5">
    <location>
        <begin position="88"/>
        <end position="126"/>
    </location>
</feature>
<reference evidence="6 7" key="1">
    <citation type="submission" date="2024-01" db="EMBL/GenBank/DDBJ databases">
        <title>The genomes of 5 underutilized Papilionoideae crops provide insights into root nodulation and disease resistanc.</title>
        <authorList>
            <person name="Jiang F."/>
        </authorList>
    </citation>
    <scope>NUCLEOTIDE SEQUENCE [LARGE SCALE GENOMIC DNA]</scope>
    <source>
        <strain evidence="6">LVBAO_FW01</strain>
        <tissue evidence="6">Leaves</tissue>
    </source>
</reference>
<evidence type="ECO:0000313" key="7">
    <source>
        <dbReference type="Proteomes" id="UP001367508"/>
    </source>
</evidence>
<gene>
    <name evidence="6" type="ORF">VNO77_39132</name>
</gene>
<feature type="compositionally biased region" description="Basic and acidic residues" evidence="4">
    <location>
        <begin position="56"/>
        <end position="68"/>
    </location>
</feature>
<proteinExistence type="predicted"/>
<evidence type="ECO:0000259" key="5">
    <source>
        <dbReference type="SMART" id="SM00249"/>
    </source>
</evidence>
<keyword evidence="7" id="KW-1185">Reference proteome</keyword>
<dbReference type="InterPro" id="IPR019787">
    <property type="entry name" value="Znf_PHD-finger"/>
</dbReference>
<dbReference type="AlphaFoldDB" id="A0AAN9PWV4"/>
<dbReference type="InterPro" id="IPR001965">
    <property type="entry name" value="Znf_PHD"/>
</dbReference>
<evidence type="ECO:0000256" key="4">
    <source>
        <dbReference type="SAM" id="MobiDB-lite"/>
    </source>
</evidence>
<evidence type="ECO:0000256" key="2">
    <source>
        <dbReference type="ARBA" id="ARBA00022771"/>
    </source>
</evidence>
<feature type="compositionally biased region" description="Basic and acidic residues" evidence="4">
    <location>
        <begin position="1"/>
        <end position="13"/>
    </location>
</feature>
<name>A0AAN9PWV4_CANGL</name>
<dbReference type="PANTHER" id="PTHR24102:SF28">
    <property type="entry name" value="PHD-TYPE DOMAIN-CONTAINING PROTEIN"/>
    <property type="match status" value="1"/>
</dbReference>
<dbReference type="PANTHER" id="PTHR24102">
    <property type="entry name" value="PHD FINGER PROTEIN"/>
    <property type="match status" value="1"/>
</dbReference>
<organism evidence="6 7">
    <name type="scientific">Canavalia gladiata</name>
    <name type="common">Sword bean</name>
    <name type="synonym">Dolichos gladiatus</name>
    <dbReference type="NCBI Taxonomy" id="3824"/>
    <lineage>
        <taxon>Eukaryota</taxon>
        <taxon>Viridiplantae</taxon>
        <taxon>Streptophyta</taxon>
        <taxon>Embryophyta</taxon>
        <taxon>Tracheophyta</taxon>
        <taxon>Spermatophyta</taxon>
        <taxon>Magnoliopsida</taxon>
        <taxon>eudicotyledons</taxon>
        <taxon>Gunneridae</taxon>
        <taxon>Pentapetalae</taxon>
        <taxon>rosids</taxon>
        <taxon>fabids</taxon>
        <taxon>Fabales</taxon>
        <taxon>Fabaceae</taxon>
        <taxon>Papilionoideae</taxon>
        <taxon>50 kb inversion clade</taxon>
        <taxon>NPAAA clade</taxon>
        <taxon>indigoferoid/millettioid clade</taxon>
        <taxon>Phaseoleae</taxon>
        <taxon>Canavalia</taxon>
    </lineage>
</organism>
<feature type="region of interest" description="Disordered" evidence="4">
    <location>
        <begin position="1"/>
        <end position="35"/>
    </location>
</feature>
<protein>
    <recommendedName>
        <fullName evidence="5">Zinc finger PHD-type domain-containing protein</fullName>
    </recommendedName>
</protein>
<keyword evidence="2" id="KW-0863">Zinc-finger</keyword>
<feature type="compositionally biased region" description="Polar residues" evidence="4">
    <location>
        <begin position="24"/>
        <end position="35"/>
    </location>
</feature>
<dbReference type="SUPFAM" id="SSF57903">
    <property type="entry name" value="FYVE/PHD zinc finger"/>
    <property type="match status" value="1"/>
</dbReference>
<dbReference type="EMBL" id="JAYMYQ010000009">
    <property type="protein sequence ID" value="KAK7313926.1"/>
    <property type="molecule type" value="Genomic_DNA"/>
</dbReference>
<keyword evidence="1" id="KW-0479">Metal-binding</keyword>